<reference evidence="2" key="3">
    <citation type="submission" date="2020-02" db="EMBL/GenBank/DDBJ databases">
        <authorList>
            <person name="Matsumoto Y."/>
            <person name="Motooka D."/>
            <person name="Nakamura S."/>
        </authorList>
    </citation>
    <scope>NUCLEOTIDE SEQUENCE</scope>
    <source>
        <strain evidence="2">JCM 6377</strain>
    </source>
</reference>
<accession>A0A2A7MQC6</accession>
<evidence type="ECO:0000313" key="2">
    <source>
        <dbReference type="EMBL" id="GFG55831.1"/>
    </source>
</evidence>
<keyword evidence="1" id="KW-1133">Transmembrane helix</keyword>
<feature type="transmembrane region" description="Helical" evidence="1">
    <location>
        <begin position="53"/>
        <end position="74"/>
    </location>
</feature>
<feature type="transmembrane region" description="Helical" evidence="1">
    <location>
        <begin position="6"/>
        <end position="28"/>
    </location>
</feature>
<evidence type="ECO:0008006" key="6">
    <source>
        <dbReference type="Google" id="ProtNLM"/>
    </source>
</evidence>
<gene>
    <name evidence="3" type="ORF">CQY20_29280</name>
    <name evidence="2" type="ORF">MAGR_72720</name>
</gene>
<organism evidence="3 4">
    <name type="scientific">Mycolicibacterium agri</name>
    <name type="common">Mycobacterium agri</name>
    <dbReference type="NCBI Taxonomy" id="36811"/>
    <lineage>
        <taxon>Bacteria</taxon>
        <taxon>Bacillati</taxon>
        <taxon>Actinomycetota</taxon>
        <taxon>Actinomycetes</taxon>
        <taxon>Mycobacteriales</taxon>
        <taxon>Mycobacteriaceae</taxon>
        <taxon>Mycolicibacterium</taxon>
    </lineage>
</organism>
<sequence length="150" mass="16216">MWTPTVLLIAATTVAACISLGGGLYEYLVVDPAWPKRPDIIQPTRGGVSRKRFWIPAHTVFEVLLIVSLIVGWSDAGMRIALIVALVSHAVMRIWSLFDFVPKALAFEKADPAGVDEAAAVRWTRRSILRLPLDLITVGAMIAALVAAAA</sequence>
<evidence type="ECO:0000256" key="1">
    <source>
        <dbReference type="SAM" id="Phobius"/>
    </source>
</evidence>
<name>A0A2A7MQC6_MYCAG</name>
<reference evidence="2 5" key="2">
    <citation type="journal article" date="2019" name="Emerg. Microbes Infect.">
        <title>Comprehensive subspecies identification of 175 nontuberculous mycobacteria species based on 7547 genomic profiles.</title>
        <authorList>
            <person name="Matsumoto Y."/>
            <person name="Kinjo T."/>
            <person name="Motooka D."/>
            <person name="Nabeya D."/>
            <person name="Jung N."/>
            <person name="Uechi K."/>
            <person name="Horii T."/>
            <person name="Iida T."/>
            <person name="Fujita J."/>
            <person name="Nakamura S."/>
        </authorList>
    </citation>
    <scope>NUCLEOTIDE SEQUENCE [LARGE SCALE GENOMIC DNA]</scope>
    <source>
        <strain evidence="2 5">JCM 6377</strain>
    </source>
</reference>
<dbReference type="Proteomes" id="UP000220914">
    <property type="component" value="Unassembled WGS sequence"/>
</dbReference>
<dbReference type="Proteomes" id="UP000465302">
    <property type="component" value="Unassembled WGS sequence"/>
</dbReference>
<evidence type="ECO:0000313" key="3">
    <source>
        <dbReference type="EMBL" id="PEG33717.1"/>
    </source>
</evidence>
<proteinExistence type="predicted"/>
<reference evidence="3 4" key="1">
    <citation type="submission" date="2017-10" db="EMBL/GenBank/DDBJ databases">
        <title>The new phylogeny of genus Mycobacterium.</title>
        <authorList>
            <person name="Tortoli E."/>
            <person name="Trovato A."/>
            <person name="Cirillo D.M."/>
        </authorList>
    </citation>
    <scope>NUCLEOTIDE SEQUENCE [LARGE SCALE GENOMIC DNA]</scope>
    <source>
        <strain evidence="3 4">CCUG37673</strain>
    </source>
</reference>
<dbReference type="OrthoDB" id="4623405at2"/>
<dbReference type="EMBL" id="PDCP01000096">
    <property type="protein sequence ID" value="PEG33717.1"/>
    <property type="molecule type" value="Genomic_DNA"/>
</dbReference>
<keyword evidence="1" id="KW-0812">Transmembrane</keyword>
<evidence type="ECO:0000313" key="4">
    <source>
        <dbReference type="Proteomes" id="UP000220914"/>
    </source>
</evidence>
<dbReference type="RefSeq" id="WP_097944123.1">
    <property type="nucleotide sequence ID" value="NZ_BLKS01000004.1"/>
</dbReference>
<keyword evidence="1" id="KW-0472">Membrane</keyword>
<dbReference type="EMBL" id="BLKS01000004">
    <property type="protein sequence ID" value="GFG55831.1"/>
    <property type="molecule type" value="Genomic_DNA"/>
</dbReference>
<feature type="transmembrane region" description="Helical" evidence="1">
    <location>
        <begin position="131"/>
        <end position="149"/>
    </location>
</feature>
<evidence type="ECO:0000313" key="5">
    <source>
        <dbReference type="Proteomes" id="UP000465302"/>
    </source>
</evidence>
<comment type="caution">
    <text evidence="3">The sequence shown here is derived from an EMBL/GenBank/DDBJ whole genome shotgun (WGS) entry which is preliminary data.</text>
</comment>
<dbReference type="AlphaFoldDB" id="A0A2A7MQC6"/>
<protein>
    <recommendedName>
        <fullName evidence="6">DUF1772 domain-containing protein</fullName>
    </recommendedName>
</protein>
<keyword evidence="4" id="KW-1185">Reference proteome</keyword>